<comment type="caution">
    <text evidence="2">The sequence shown here is derived from an EMBL/GenBank/DDBJ whole genome shotgun (WGS) entry which is preliminary data.</text>
</comment>
<evidence type="ECO:0000313" key="2">
    <source>
        <dbReference type="EMBL" id="GAS95947.1"/>
    </source>
</evidence>
<reference evidence="3" key="1">
    <citation type="journal article" date="2016" name="Genome Announc.">
        <title>Draft Genome Sequences of Five Rapidly Growing Mycobacterium Species, M. thermoresistibile, M. fortuitum subsp. acetamidolyticum, M. canariasense, M. brisbanense, and M. novocastrense.</title>
        <authorList>
            <person name="Katahira K."/>
            <person name="Ogura Y."/>
            <person name="Gotoh Y."/>
            <person name="Hayashi T."/>
        </authorList>
    </citation>
    <scope>NUCLEOTIDE SEQUENCE [LARGE SCALE GENOMIC DNA]</scope>
    <source>
        <strain evidence="3">JCM15298</strain>
    </source>
</reference>
<reference evidence="3" key="2">
    <citation type="submission" date="2016-02" db="EMBL/GenBank/DDBJ databases">
        <title>Draft genome sequence of five rapidly growing Mycobacterium species.</title>
        <authorList>
            <person name="Katahira K."/>
            <person name="Gotou Y."/>
            <person name="Iida K."/>
            <person name="Ogura Y."/>
            <person name="Hayashi T."/>
        </authorList>
    </citation>
    <scope>NUCLEOTIDE SEQUENCE [LARGE SCALE GENOMIC DNA]</scope>
    <source>
        <strain evidence="3">JCM15298</strain>
    </source>
</reference>
<dbReference type="Gene3D" id="2.30.110.10">
    <property type="entry name" value="Electron Transport, Fmn-binding Protein, Chain A"/>
    <property type="match status" value="1"/>
</dbReference>
<organism evidence="2 3">
    <name type="scientific">Mycolicibacterium canariasense</name>
    <name type="common">Mycobacterium canariasense</name>
    <dbReference type="NCBI Taxonomy" id="228230"/>
    <lineage>
        <taxon>Bacteria</taxon>
        <taxon>Bacillati</taxon>
        <taxon>Actinomycetota</taxon>
        <taxon>Actinomycetes</taxon>
        <taxon>Mycobacteriales</taxon>
        <taxon>Mycobacteriaceae</taxon>
        <taxon>Mycolicibacterium</taxon>
    </lineage>
</organism>
<dbReference type="EMBL" id="BCSY01000045">
    <property type="protein sequence ID" value="GAS95947.1"/>
    <property type="molecule type" value="Genomic_DNA"/>
</dbReference>
<dbReference type="PANTHER" id="PTHR42815:SF2">
    <property type="entry name" value="FAD-BINDING, PUTATIVE (AFU_ORTHOLOGUE AFUA_6G07600)-RELATED"/>
    <property type="match status" value="1"/>
</dbReference>
<dbReference type="AlphaFoldDB" id="A0A100WCG7"/>
<dbReference type="PANTHER" id="PTHR42815">
    <property type="entry name" value="FAD-BINDING, PUTATIVE (AFU_ORTHOLOGUE AFUA_6G07600)-RELATED"/>
    <property type="match status" value="1"/>
</dbReference>
<evidence type="ECO:0000313" key="3">
    <source>
        <dbReference type="Proteomes" id="UP000069443"/>
    </source>
</evidence>
<gene>
    <name evidence="2" type="ORF">RMCC_2913</name>
</gene>
<evidence type="ECO:0000259" key="1">
    <source>
        <dbReference type="Pfam" id="PF01243"/>
    </source>
</evidence>
<dbReference type="Pfam" id="PF01243">
    <property type="entry name" value="PNPOx_N"/>
    <property type="match status" value="1"/>
</dbReference>
<accession>A0A100WCG7</accession>
<dbReference type="SUPFAM" id="SSF50475">
    <property type="entry name" value="FMN-binding split barrel"/>
    <property type="match status" value="1"/>
</dbReference>
<sequence length="180" mass="19937">MAGTRYGAIAFSPGVAARQRAAGSITGYGRLRPPPGDEGDPDTLSGRLTRLIETTDSFFVATVTPDGWPYLQHRGGPVGFVRVPDPSTIVFPDYPGNQQYVTLGNLDANPRIALFFIDYPTRTRAKVFGRARIDEEHGQRHIVVTVEAVDVNCRRNIPVKYGEESIRERLRLAREDRASP</sequence>
<dbReference type="InterPro" id="IPR011576">
    <property type="entry name" value="Pyridox_Oxase_N"/>
</dbReference>
<dbReference type="InterPro" id="IPR012349">
    <property type="entry name" value="Split_barrel_FMN-bd"/>
</dbReference>
<keyword evidence="3" id="KW-1185">Reference proteome</keyword>
<dbReference type="OrthoDB" id="9786134at2"/>
<dbReference type="RefSeq" id="WP_062657039.1">
    <property type="nucleotide sequence ID" value="NZ_BCSY01000045.1"/>
</dbReference>
<dbReference type="STRING" id="228230.RMCC_2913"/>
<protein>
    <recommendedName>
        <fullName evidence="1">Pyridoxamine 5'-phosphate oxidase N-terminal domain-containing protein</fullName>
    </recommendedName>
</protein>
<dbReference type="Proteomes" id="UP000069443">
    <property type="component" value="Unassembled WGS sequence"/>
</dbReference>
<name>A0A100WCG7_MYCCR</name>
<feature type="domain" description="Pyridoxamine 5'-phosphate oxidase N-terminal" evidence="1">
    <location>
        <begin position="50"/>
        <end position="139"/>
    </location>
</feature>
<proteinExistence type="predicted"/>